<dbReference type="InterPro" id="IPR036618">
    <property type="entry name" value="PtsI_HPr-bd_sf"/>
</dbReference>
<dbReference type="Gene3D" id="3.50.30.10">
    <property type="entry name" value="Phosphohistidine domain"/>
    <property type="match status" value="1"/>
</dbReference>
<evidence type="ECO:0000259" key="21">
    <source>
        <dbReference type="Pfam" id="PF05524"/>
    </source>
</evidence>
<keyword evidence="12 17" id="KW-0598">Phosphotransferase system</keyword>
<protein>
    <recommendedName>
        <fullName evidence="7 17">Phosphoenolpyruvate-protein phosphotransferase</fullName>
        <ecNumber evidence="6 17">2.7.3.9</ecNumber>
    </recommendedName>
    <alternativeName>
        <fullName evidence="16 17">Phosphotransferase system, enzyme I</fullName>
    </alternativeName>
</protein>
<dbReference type="Gene3D" id="1.10.274.10">
    <property type="entry name" value="PtsI, HPr-binding domain"/>
    <property type="match status" value="1"/>
</dbReference>
<dbReference type="EC" id="2.7.3.9" evidence="6 17"/>
<dbReference type="PANTHER" id="PTHR46244:SF3">
    <property type="entry name" value="PHOSPHOENOLPYRUVATE-PROTEIN PHOSPHOTRANSFERASE"/>
    <property type="match status" value="1"/>
</dbReference>
<dbReference type="Pfam" id="PF02896">
    <property type="entry name" value="PEP-utilizers_C"/>
    <property type="match status" value="1"/>
</dbReference>
<evidence type="ECO:0000313" key="22">
    <source>
        <dbReference type="EMBL" id="ERJ94251.1"/>
    </source>
</evidence>
<feature type="domain" description="Phosphotransferase system enzyme I N-terminal" evidence="21">
    <location>
        <begin position="6"/>
        <end position="153"/>
    </location>
</feature>
<dbReference type="InterPro" id="IPR036637">
    <property type="entry name" value="Phosphohistidine_dom_sf"/>
</dbReference>
<evidence type="ECO:0000256" key="14">
    <source>
        <dbReference type="ARBA" id="ARBA00022777"/>
    </source>
</evidence>
<comment type="catalytic activity">
    <reaction evidence="1 17">
        <text>L-histidyl-[protein] + phosphoenolpyruvate = N(pros)-phospho-L-histidyl-[protein] + pyruvate</text>
        <dbReference type="Rhea" id="RHEA:23880"/>
        <dbReference type="Rhea" id="RHEA-COMP:9745"/>
        <dbReference type="Rhea" id="RHEA-COMP:9746"/>
        <dbReference type="ChEBI" id="CHEBI:15361"/>
        <dbReference type="ChEBI" id="CHEBI:29979"/>
        <dbReference type="ChEBI" id="CHEBI:58702"/>
        <dbReference type="ChEBI" id="CHEBI:64837"/>
        <dbReference type="EC" id="2.7.3.9"/>
    </reaction>
</comment>
<feature type="domain" description="PEP-utilising enzyme mobile" evidence="19">
    <location>
        <begin position="178"/>
        <end position="247"/>
    </location>
</feature>
<feature type="coiled-coil region" evidence="18">
    <location>
        <begin position="128"/>
        <end position="155"/>
    </location>
</feature>
<dbReference type="InterPro" id="IPR024692">
    <property type="entry name" value="PTS_EI"/>
</dbReference>
<keyword evidence="14 17" id="KW-0418">Kinase</keyword>
<keyword evidence="18" id="KW-0175">Coiled coil</keyword>
<dbReference type="InterPro" id="IPR050499">
    <property type="entry name" value="PEP-utilizing_PTS_enzyme"/>
</dbReference>
<dbReference type="Pfam" id="PF05524">
    <property type="entry name" value="PEP-utilisers_N"/>
    <property type="match status" value="1"/>
</dbReference>
<dbReference type="EMBL" id="AWVH01000005">
    <property type="protein sequence ID" value="ERJ94251.1"/>
    <property type="molecule type" value="Genomic_DNA"/>
</dbReference>
<evidence type="ECO:0000256" key="3">
    <source>
        <dbReference type="ARBA" id="ARBA00002728"/>
    </source>
</evidence>
<evidence type="ECO:0000256" key="17">
    <source>
        <dbReference type="PIRNR" id="PIRNR000732"/>
    </source>
</evidence>
<dbReference type="Gene3D" id="3.20.20.60">
    <property type="entry name" value="Phosphoenolpyruvate-binding domains"/>
    <property type="match status" value="1"/>
</dbReference>
<dbReference type="InterPro" id="IPR023151">
    <property type="entry name" value="PEP_util_CS"/>
</dbReference>
<evidence type="ECO:0000256" key="8">
    <source>
        <dbReference type="ARBA" id="ARBA00022448"/>
    </source>
</evidence>
<dbReference type="NCBIfam" id="TIGR01417">
    <property type="entry name" value="PTS_I_fam"/>
    <property type="match status" value="1"/>
</dbReference>
<evidence type="ECO:0000256" key="7">
    <source>
        <dbReference type="ARBA" id="ARBA00016544"/>
    </source>
</evidence>
<dbReference type="Pfam" id="PF00391">
    <property type="entry name" value="PEP-utilizers"/>
    <property type="match status" value="1"/>
</dbReference>
<evidence type="ECO:0000256" key="11">
    <source>
        <dbReference type="ARBA" id="ARBA00022679"/>
    </source>
</evidence>
<evidence type="ECO:0000256" key="4">
    <source>
        <dbReference type="ARBA" id="ARBA00004496"/>
    </source>
</evidence>
<evidence type="ECO:0000313" key="23">
    <source>
        <dbReference type="Proteomes" id="UP000016649"/>
    </source>
</evidence>
<keyword evidence="15 17" id="KW-0460">Magnesium</keyword>
<keyword evidence="23" id="KW-1185">Reference proteome</keyword>
<keyword evidence="8 17" id="KW-0813">Transport</keyword>
<organism evidence="22 23">
    <name type="scientific">Treponema lecithinolyticum ATCC 700332</name>
    <dbReference type="NCBI Taxonomy" id="1321815"/>
    <lineage>
        <taxon>Bacteria</taxon>
        <taxon>Pseudomonadati</taxon>
        <taxon>Spirochaetota</taxon>
        <taxon>Spirochaetia</taxon>
        <taxon>Spirochaetales</taxon>
        <taxon>Treponemataceae</taxon>
        <taxon>Treponema</taxon>
    </lineage>
</organism>
<keyword evidence="13 17" id="KW-0479">Metal-binding</keyword>
<feature type="domain" description="PEP-utilising enzyme C-terminal" evidence="20">
    <location>
        <begin position="280"/>
        <end position="565"/>
    </location>
</feature>
<comment type="function">
    <text evidence="3 17">General (non sugar-specific) component of the phosphoenolpyruvate-dependent sugar phosphotransferase system (sugar PTS). This major carbohydrate active-transport system catalyzes the phosphorylation of incoming sugar substrates concomitantly with their translocation across the cell membrane. Enzyme I transfers the phosphoryl group from phosphoenolpyruvate (PEP) to the phosphoryl carrier protein (HPr).</text>
</comment>
<dbReference type="Proteomes" id="UP000016649">
    <property type="component" value="Unassembled WGS sequence"/>
</dbReference>
<evidence type="ECO:0000256" key="12">
    <source>
        <dbReference type="ARBA" id="ARBA00022683"/>
    </source>
</evidence>
<dbReference type="SUPFAM" id="SSF52009">
    <property type="entry name" value="Phosphohistidine domain"/>
    <property type="match status" value="1"/>
</dbReference>
<keyword evidence="11 17" id="KW-0808">Transferase</keyword>
<dbReference type="InterPro" id="IPR008279">
    <property type="entry name" value="PEP-util_enz_mobile_dom"/>
</dbReference>
<evidence type="ECO:0000256" key="2">
    <source>
        <dbReference type="ARBA" id="ARBA00001946"/>
    </source>
</evidence>
<comment type="subcellular location">
    <subcellularLocation>
        <location evidence="4 17">Cytoplasm</location>
    </subcellularLocation>
</comment>
<reference evidence="22 23" key="1">
    <citation type="submission" date="2013-08" db="EMBL/GenBank/DDBJ databases">
        <authorList>
            <person name="Weinstock G."/>
            <person name="Sodergren E."/>
            <person name="Wylie T."/>
            <person name="Fulton L."/>
            <person name="Fulton R."/>
            <person name="Fronick C."/>
            <person name="O'Laughlin M."/>
            <person name="Godfrey J."/>
            <person name="Miner T."/>
            <person name="Herter B."/>
            <person name="Appelbaum E."/>
            <person name="Cordes M."/>
            <person name="Lek S."/>
            <person name="Wollam A."/>
            <person name="Pepin K.H."/>
            <person name="Palsikar V.B."/>
            <person name="Mitreva M."/>
            <person name="Wilson R.K."/>
        </authorList>
    </citation>
    <scope>NUCLEOTIDE SEQUENCE [LARGE SCALE GENOMIC DNA]</scope>
    <source>
        <strain evidence="22 23">ATCC 700332</strain>
    </source>
</reference>
<evidence type="ECO:0000259" key="19">
    <source>
        <dbReference type="Pfam" id="PF00391"/>
    </source>
</evidence>
<comment type="similarity">
    <text evidence="5 17">Belongs to the PEP-utilizing enzyme family.</text>
</comment>
<dbReference type="SUPFAM" id="SSF51621">
    <property type="entry name" value="Phosphoenolpyruvate/pyruvate domain"/>
    <property type="match status" value="1"/>
</dbReference>
<evidence type="ECO:0000256" key="6">
    <source>
        <dbReference type="ARBA" id="ARBA00012232"/>
    </source>
</evidence>
<evidence type="ECO:0000259" key="20">
    <source>
        <dbReference type="Pfam" id="PF02896"/>
    </source>
</evidence>
<evidence type="ECO:0000256" key="13">
    <source>
        <dbReference type="ARBA" id="ARBA00022723"/>
    </source>
</evidence>
<gene>
    <name evidence="22" type="ORF">HMPREF9193_00222</name>
</gene>
<dbReference type="InterPro" id="IPR040442">
    <property type="entry name" value="Pyrv_kinase-like_dom_sf"/>
</dbReference>
<evidence type="ECO:0000256" key="15">
    <source>
        <dbReference type="ARBA" id="ARBA00022842"/>
    </source>
</evidence>
<evidence type="ECO:0000256" key="1">
    <source>
        <dbReference type="ARBA" id="ARBA00000683"/>
    </source>
</evidence>
<evidence type="ECO:0000256" key="9">
    <source>
        <dbReference type="ARBA" id="ARBA00022490"/>
    </source>
</evidence>
<evidence type="ECO:0000256" key="16">
    <source>
        <dbReference type="ARBA" id="ARBA00033235"/>
    </source>
</evidence>
<dbReference type="InterPro" id="IPR000121">
    <property type="entry name" value="PEP_util_C"/>
</dbReference>
<dbReference type="PROSITE" id="PS00742">
    <property type="entry name" value="PEP_ENZYMES_2"/>
    <property type="match status" value="1"/>
</dbReference>
<proteinExistence type="inferred from homology"/>
<accession>A0ABN0P160</accession>
<dbReference type="SUPFAM" id="SSF47831">
    <property type="entry name" value="Enzyme I of the PEP:sugar phosphotransferase system HPr-binding (sub)domain"/>
    <property type="match status" value="1"/>
</dbReference>
<dbReference type="PIRSF" id="PIRSF000732">
    <property type="entry name" value="PTS_enzyme_I"/>
    <property type="match status" value="1"/>
</dbReference>
<dbReference type="InterPro" id="IPR006318">
    <property type="entry name" value="PTS_EI-like"/>
</dbReference>
<keyword evidence="9 17" id="KW-0963">Cytoplasm</keyword>
<evidence type="ECO:0000256" key="10">
    <source>
        <dbReference type="ARBA" id="ARBA00022597"/>
    </source>
</evidence>
<name>A0ABN0P160_TRELE</name>
<keyword evidence="10 17" id="KW-0762">Sugar transport</keyword>
<comment type="cofactor">
    <cofactor evidence="2 17">
        <name>Mg(2+)</name>
        <dbReference type="ChEBI" id="CHEBI:18420"/>
    </cofactor>
</comment>
<evidence type="ECO:0000256" key="5">
    <source>
        <dbReference type="ARBA" id="ARBA00007837"/>
    </source>
</evidence>
<evidence type="ECO:0000256" key="18">
    <source>
        <dbReference type="SAM" id="Coils"/>
    </source>
</evidence>
<dbReference type="InterPro" id="IPR015813">
    <property type="entry name" value="Pyrv/PenolPyrv_kinase-like_dom"/>
</dbReference>
<dbReference type="PRINTS" id="PR01736">
    <property type="entry name" value="PHPHTRNFRASE"/>
</dbReference>
<dbReference type="PANTHER" id="PTHR46244">
    <property type="entry name" value="PHOSPHOENOLPYRUVATE-PROTEIN PHOSPHOTRANSFERASE"/>
    <property type="match status" value="1"/>
</dbReference>
<comment type="caution">
    <text evidence="22">The sequence shown here is derived from an EMBL/GenBank/DDBJ whole genome shotgun (WGS) entry which is preliminary data.</text>
</comment>
<dbReference type="InterPro" id="IPR008731">
    <property type="entry name" value="PTS_EIN"/>
</dbReference>
<dbReference type="RefSeq" id="WP_021686625.1">
    <property type="nucleotide sequence ID" value="NZ_KI260561.1"/>
</dbReference>
<sequence length="572" mass="62979">MEKRITGTVLSDGLCIGSIVKWTDDSALPCSGMEGTENGSQIPEPDFAEHKKSVLNEDAECERFCKVKTAVDSKLNELLSCAENNTIAAGDAASEEAEIMRSYIAILNDPELEKDIVQRIREQKVFLSEALTLTAQEYADDMSALEDEYLKQRAQDFEQLFAMLLSYSSGSAQKKAFIEKPCILAAKALSPIDMSEVNKKFLLGIITEEGSKTSHAAIIARSYAIPMIAGIPYATIVKNDTAVIDTEKKLCVLNPENSTAAVYTEKSAQLQKEKEYFNALITERAVTKDGVTIELMANIGSVQEAAQAYVQNADGIGLFRTEFLLSEAGADFPSEENQFKTYRAVLQAMDGKSVTIRTFDIGGDKLYPCVHLPKEENPFLGWRGVRYMLDNTELLHTQLRALLRASVYGTLHIMFPMISCEEEVQRLRSAVESVQRDLQSKGIAYDKNVGIGIMVETPAAALTTDSLAPLVDFFSIGTNDLTQYTLAVDRGNRNINTLYNEGHPAVVRLIREVCEAGQKHNKHVSVCGEMAGDTAFTETLLKAGVRCLSMGSARIQRVKDRIIKTTMGEHNG</sequence>